<keyword evidence="3" id="KW-1185">Reference proteome</keyword>
<organism evidence="2 3">
    <name type="scientific">Sphingobium psychrophilum</name>
    <dbReference type="NCBI Taxonomy" id="2728834"/>
    <lineage>
        <taxon>Bacteria</taxon>
        <taxon>Pseudomonadati</taxon>
        <taxon>Pseudomonadota</taxon>
        <taxon>Alphaproteobacteria</taxon>
        <taxon>Sphingomonadales</taxon>
        <taxon>Sphingomonadaceae</taxon>
        <taxon>Sphingobium</taxon>
    </lineage>
</organism>
<comment type="caution">
    <text evidence="2">The sequence shown here is derived from an EMBL/GenBank/DDBJ whole genome shotgun (WGS) entry which is preliminary data.</text>
</comment>
<gene>
    <name evidence="2" type="ORF">HHL08_18425</name>
</gene>
<name>A0A7X9WY97_9SPHN</name>
<protein>
    <recommendedName>
        <fullName evidence="1">DUF7007 domain-containing protein</fullName>
    </recommendedName>
</protein>
<dbReference type="AlphaFoldDB" id="A0A7X9WY97"/>
<dbReference type="EMBL" id="JABBFV010000016">
    <property type="protein sequence ID" value="NML12096.1"/>
    <property type="molecule type" value="Genomic_DNA"/>
</dbReference>
<accession>A0A7X9WY97</accession>
<evidence type="ECO:0000313" key="3">
    <source>
        <dbReference type="Proteomes" id="UP000519023"/>
    </source>
</evidence>
<reference evidence="2 3" key="1">
    <citation type="submission" date="2020-04" db="EMBL/GenBank/DDBJ databases">
        <title>Sphingobium sp. AR-3-1 isolated from Arctic soil.</title>
        <authorList>
            <person name="Dahal R.H."/>
            <person name="Chaudhary D.K."/>
        </authorList>
    </citation>
    <scope>NUCLEOTIDE SEQUENCE [LARGE SCALE GENOMIC DNA]</scope>
    <source>
        <strain evidence="2 3">AR-3-1</strain>
    </source>
</reference>
<proteinExistence type="predicted"/>
<evidence type="ECO:0000259" key="1">
    <source>
        <dbReference type="Pfam" id="PF22653"/>
    </source>
</evidence>
<feature type="domain" description="DUF7007" evidence="1">
    <location>
        <begin position="93"/>
        <end position="205"/>
    </location>
</feature>
<evidence type="ECO:0000313" key="2">
    <source>
        <dbReference type="EMBL" id="NML12096.1"/>
    </source>
</evidence>
<dbReference type="RefSeq" id="WP_169574509.1">
    <property type="nucleotide sequence ID" value="NZ_JABBFV010000016.1"/>
</dbReference>
<dbReference type="Proteomes" id="UP000519023">
    <property type="component" value="Unassembled WGS sequence"/>
</dbReference>
<dbReference type="InterPro" id="IPR054276">
    <property type="entry name" value="DUF7007"/>
</dbReference>
<sequence length="282" mass="30856">MSDIIVEHGTTSDGLMAARVDGLAYIAIPLKEGFSIVSGWKLNRPIGEWSRSDVYCAEGAAADEVSFRAHIADIALHVRQRNALGRVDTILRISTPWGMSQSATIYAEGIAFHSTAGHGGFKLDRARNAGMDPALRLSGGWYEEDAEWALVAAGYPDLFTYREQATADRSLRDWYPDAWEALHGRELSAAESFTRDRQQFARRHAKDWVVISAVRSSDHPGMVEALATAGGGRKNHETRRFLVPAGEYAAGRHGFVINPSAHPEMVRSSSILSGCRLAGMSE</sequence>
<dbReference type="Pfam" id="PF22653">
    <property type="entry name" value="DUF7007"/>
    <property type="match status" value="1"/>
</dbReference>